<dbReference type="Proteomes" id="UP001243212">
    <property type="component" value="Unassembled WGS sequence"/>
</dbReference>
<keyword evidence="1" id="KW-0472">Membrane</keyword>
<dbReference type="EMBL" id="JAUSQX010000001">
    <property type="protein sequence ID" value="MDP9806917.1"/>
    <property type="molecule type" value="Genomic_DNA"/>
</dbReference>
<name>A0ABT9NHR1_9ACTO</name>
<keyword evidence="1" id="KW-1133">Transmembrane helix</keyword>
<proteinExistence type="predicted"/>
<reference evidence="2 3" key="1">
    <citation type="submission" date="2023-07" db="EMBL/GenBank/DDBJ databases">
        <title>Sequencing the genomes of 1000 actinobacteria strains.</title>
        <authorList>
            <person name="Klenk H.-P."/>
        </authorList>
    </citation>
    <scope>NUCLEOTIDE SEQUENCE [LARGE SCALE GENOMIC DNA]</scope>
    <source>
        <strain evidence="2 3">DSM 17163</strain>
    </source>
</reference>
<evidence type="ECO:0000313" key="3">
    <source>
        <dbReference type="Proteomes" id="UP001243212"/>
    </source>
</evidence>
<evidence type="ECO:0000313" key="2">
    <source>
        <dbReference type="EMBL" id="MDP9806917.1"/>
    </source>
</evidence>
<comment type="caution">
    <text evidence="2">The sequence shown here is derived from an EMBL/GenBank/DDBJ whole genome shotgun (WGS) entry which is preliminary data.</text>
</comment>
<gene>
    <name evidence="2" type="ORF">J2S70_001499</name>
</gene>
<accession>A0ABT9NHR1</accession>
<feature type="transmembrane region" description="Helical" evidence="1">
    <location>
        <begin position="20"/>
        <end position="38"/>
    </location>
</feature>
<keyword evidence="1" id="KW-0812">Transmembrane</keyword>
<protein>
    <submittedName>
        <fullName evidence="2">Phosphoglycerol transferase MdoB-like AlkP superfamily enzyme</fullName>
    </submittedName>
</protein>
<organism evidence="2 3">
    <name type="scientific">Trueperella bonasi</name>
    <dbReference type="NCBI Taxonomy" id="312286"/>
    <lineage>
        <taxon>Bacteria</taxon>
        <taxon>Bacillati</taxon>
        <taxon>Actinomycetota</taxon>
        <taxon>Actinomycetes</taxon>
        <taxon>Actinomycetales</taxon>
        <taxon>Actinomycetaceae</taxon>
        <taxon>Trueperella</taxon>
    </lineage>
</organism>
<evidence type="ECO:0000256" key="1">
    <source>
        <dbReference type="SAM" id="Phobius"/>
    </source>
</evidence>
<keyword evidence="3" id="KW-1185">Reference proteome</keyword>
<sequence length="92" mass="10210">MSMFWEVATPFGLTSLKLLTIVSGLGLSSVAVLLWRIHRRAEKPALLGKLFDLGLYVSGIIFPVFAVLLHVNRSNLFYASFAELAEQLAYLP</sequence>
<feature type="transmembrane region" description="Helical" evidence="1">
    <location>
        <begin position="50"/>
        <end position="71"/>
    </location>
</feature>